<dbReference type="Proteomes" id="UP000694255">
    <property type="component" value="Unassembled WGS sequence"/>
</dbReference>
<dbReference type="Pfam" id="PF25567">
    <property type="entry name" value="TPR_SYO1"/>
    <property type="match status" value="1"/>
</dbReference>
<keyword evidence="4" id="KW-1185">Reference proteome</keyword>
<dbReference type="GO" id="GO:0051082">
    <property type="term" value="F:unfolded protein binding"/>
    <property type="evidence" value="ECO:0007669"/>
    <property type="project" value="TreeGrafter"/>
</dbReference>
<protein>
    <recommendedName>
        <fullName evidence="2">SYO1-like TPR repeats domain-containing protein</fullName>
    </recommendedName>
</protein>
<organism evidence="3 4">
    <name type="scientific">[Candida] subhashii</name>
    <dbReference type="NCBI Taxonomy" id="561895"/>
    <lineage>
        <taxon>Eukaryota</taxon>
        <taxon>Fungi</taxon>
        <taxon>Dikarya</taxon>
        <taxon>Ascomycota</taxon>
        <taxon>Saccharomycotina</taxon>
        <taxon>Pichiomycetes</taxon>
        <taxon>Debaryomycetaceae</taxon>
        <taxon>Spathaspora</taxon>
    </lineage>
</organism>
<evidence type="ECO:0000259" key="2">
    <source>
        <dbReference type="Pfam" id="PF25567"/>
    </source>
</evidence>
<reference evidence="3 4" key="1">
    <citation type="journal article" date="2021" name="DNA Res.">
        <title>Genome analysis of Candida subhashii reveals its hybrid nature and dual mitochondrial genome conformations.</title>
        <authorList>
            <person name="Mixao V."/>
            <person name="Hegedusova E."/>
            <person name="Saus E."/>
            <person name="Pryszcz L.P."/>
            <person name="Cillingova A."/>
            <person name="Nosek J."/>
            <person name="Gabaldon T."/>
        </authorList>
    </citation>
    <scope>NUCLEOTIDE SEQUENCE [LARGE SCALE GENOMIC DNA]</scope>
    <source>
        <strain evidence="3 4">CBS 10753</strain>
    </source>
</reference>
<evidence type="ECO:0000313" key="3">
    <source>
        <dbReference type="EMBL" id="KAG7660951.1"/>
    </source>
</evidence>
<dbReference type="EMBL" id="JAGSYN010000271">
    <property type="protein sequence ID" value="KAG7660951.1"/>
    <property type="molecule type" value="Genomic_DNA"/>
</dbReference>
<accession>A0A8J5Q636</accession>
<sequence length="637" mass="73149">MGKLRKSKKNQKARLNPIGSSKKNNTDTSKRDENTIQSKIVPLINKLKSTIPNEKSMAIGAITVLAEDERMRKLLLKEKLITIVMEQCLNDSNDEIVVESFGLLRNLGIEEGYDVLKYLWRSNIWITIENGLNKVDTSFKYLQEHPDKQDKSKVQLLYDFTENLLSLIIVLASGSQDIYESIFNKIDPIIGFVVNLINLQISNESKFKISTKLFNSLLEFIYEFSTESIDFIKKLNENSNLDFVKLIEYVESNQSNKLANIYIEGIKFNNYEILETNHQDKDQIAQSIFIRLYNLIIDIDLNELKQKINSISNPDNSNKPIQKDANTLEKDLSSSSIETKSQTKAELYSLEISLDIITSILEYLSINEESPQDPIELSPELQTILLDKTFMALIELLKFEINENILQLIEKILSALNNLTWLMLSNETLPVEWYTKSLSLWDIILTLSSKQDQSPVVQNSCLNILWGVVKSLGPEIVSEIQPEMIGGLITKAKNILGETESNTTDDDSLNMYLSIVGFLGTLAPIVGNNDITNEISQFLLQSCQECINKSEQNPIIIEIIIESLNLIYEIFSDKDFSYDYEIFVKQNYLSNLKNLQPNVKQVYKKIDKHKQPQLKLKMEETWINLGRFIQYKETERI</sequence>
<dbReference type="GO" id="GO:0006606">
    <property type="term" value="P:protein import into nucleus"/>
    <property type="evidence" value="ECO:0007669"/>
    <property type="project" value="TreeGrafter"/>
</dbReference>
<name>A0A8J5Q636_9ASCO</name>
<feature type="domain" description="SYO1-like TPR repeats" evidence="2">
    <location>
        <begin position="412"/>
        <end position="635"/>
    </location>
</feature>
<comment type="caution">
    <text evidence="3">The sequence shown here is derived from an EMBL/GenBank/DDBJ whole genome shotgun (WGS) entry which is preliminary data.</text>
</comment>
<dbReference type="InterPro" id="IPR057990">
    <property type="entry name" value="TPR_SYO1"/>
</dbReference>
<dbReference type="CDD" id="cd13394">
    <property type="entry name" value="Syo1_like"/>
    <property type="match status" value="1"/>
</dbReference>
<dbReference type="PANTHER" id="PTHR13347">
    <property type="entry name" value="HEAT REPEAT-CONTAINING PROTEIN 3"/>
    <property type="match status" value="1"/>
</dbReference>
<gene>
    <name evidence="3" type="ORF">J8A68_005471</name>
</gene>
<feature type="region of interest" description="Disordered" evidence="1">
    <location>
        <begin position="1"/>
        <end position="32"/>
    </location>
</feature>
<evidence type="ECO:0000313" key="4">
    <source>
        <dbReference type="Proteomes" id="UP000694255"/>
    </source>
</evidence>
<evidence type="ECO:0000256" key="1">
    <source>
        <dbReference type="SAM" id="MobiDB-lite"/>
    </source>
</evidence>
<dbReference type="InterPro" id="IPR052616">
    <property type="entry name" value="SYO1-like"/>
</dbReference>
<dbReference type="PANTHER" id="PTHR13347:SF1">
    <property type="entry name" value="HEAT REPEAT-CONTAINING PROTEIN 3"/>
    <property type="match status" value="1"/>
</dbReference>
<dbReference type="OrthoDB" id="288703at2759"/>
<dbReference type="GO" id="GO:0042273">
    <property type="term" value="P:ribosomal large subunit biogenesis"/>
    <property type="evidence" value="ECO:0007669"/>
    <property type="project" value="TreeGrafter"/>
</dbReference>
<dbReference type="AlphaFoldDB" id="A0A8J5Q636"/>
<dbReference type="GeneID" id="73472271"/>
<proteinExistence type="predicted"/>
<feature type="compositionally biased region" description="Basic residues" evidence="1">
    <location>
        <begin position="1"/>
        <end position="12"/>
    </location>
</feature>
<dbReference type="RefSeq" id="XP_049261184.1">
    <property type="nucleotide sequence ID" value="XM_049409541.1"/>
</dbReference>